<keyword evidence="2" id="KW-1185">Reference proteome</keyword>
<proteinExistence type="predicted"/>
<dbReference type="RefSeq" id="WP_131957165.1">
    <property type="nucleotide sequence ID" value="NZ_SMFL01000002.1"/>
</dbReference>
<evidence type="ECO:0000313" key="1">
    <source>
        <dbReference type="EMBL" id="TDE17341.1"/>
    </source>
</evidence>
<evidence type="ECO:0000313" key="2">
    <source>
        <dbReference type="Proteomes" id="UP000294850"/>
    </source>
</evidence>
<accession>A0A4R5DYV4</accession>
<dbReference type="Proteomes" id="UP000294850">
    <property type="component" value="Unassembled WGS sequence"/>
</dbReference>
<dbReference type="EMBL" id="SMFL01000002">
    <property type="protein sequence ID" value="TDE17341.1"/>
    <property type="molecule type" value="Genomic_DNA"/>
</dbReference>
<dbReference type="AlphaFoldDB" id="A0A4R5DYV4"/>
<comment type="caution">
    <text evidence="1">The sequence shown here is derived from an EMBL/GenBank/DDBJ whole genome shotgun (WGS) entry which is preliminary data.</text>
</comment>
<sequence>MKIILTKSGGLIGKPQRAEIDLDLTPEQWRKMKDLLKKKKPSKTVADGFNQYVEAEGEDDTTLIDPVNLPVSFKEHYAELEKKLDYLK</sequence>
<organism evidence="1 2">
    <name type="scientific">Dyadobacter psychrotolerans</name>
    <dbReference type="NCBI Taxonomy" id="2541721"/>
    <lineage>
        <taxon>Bacteria</taxon>
        <taxon>Pseudomonadati</taxon>
        <taxon>Bacteroidota</taxon>
        <taxon>Cytophagia</taxon>
        <taxon>Cytophagales</taxon>
        <taxon>Spirosomataceae</taxon>
        <taxon>Dyadobacter</taxon>
    </lineage>
</organism>
<protein>
    <submittedName>
        <fullName evidence="1">Uncharacterized protein</fullName>
    </submittedName>
</protein>
<reference evidence="1 2" key="1">
    <citation type="submission" date="2019-03" db="EMBL/GenBank/DDBJ databases">
        <title>Dyadobacter AR-3-6 sp. nov., isolated from arctic soil.</title>
        <authorList>
            <person name="Chaudhary D.K."/>
        </authorList>
    </citation>
    <scope>NUCLEOTIDE SEQUENCE [LARGE SCALE GENOMIC DNA]</scope>
    <source>
        <strain evidence="1 2">AR-3-6</strain>
    </source>
</reference>
<name>A0A4R5DYV4_9BACT</name>
<gene>
    <name evidence="1" type="ORF">E0F88_05480</name>
</gene>